<dbReference type="AlphaFoldDB" id="A0A1C5IDD7"/>
<feature type="transmembrane region" description="Helical" evidence="2">
    <location>
        <begin position="169"/>
        <end position="190"/>
    </location>
</feature>
<protein>
    <submittedName>
        <fullName evidence="3">Uncharacterized protein</fullName>
    </submittedName>
</protein>
<name>A0A1C5IDD7_9ACTN</name>
<feature type="coiled-coil region" evidence="1">
    <location>
        <begin position="39"/>
        <end position="73"/>
    </location>
</feature>
<dbReference type="RefSeq" id="WP_088971286.1">
    <property type="nucleotide sequence ID" value="NZ_JBHLYF010000012.1"/>
</dbReference>
<dbReference type="EMBL" id="LT607751">
    <property type="protein sequence ID" value="SCG56284.1"/>
    <property type="molecule type" value="Genomic_DNA"/>
</dbReference>
<feature type="transmembrane region" description="Helical" evidence="2">
    <location>
        <begin position="202"/>
        <end position="220"/>
    </location>
</feature>
<accession>A0A1C5IDD7</accession>
<sequence>MNEPVTSETYAAQVRRLADLTARVARQRDEAHTWYDQQCATAQRAVADAQEQVRRAEAELAQARELQERVDAEVAHLWQQLRGRLGVGARRLGDPPAPTRDASGDPVPLLRGVHELLDRARQPGELPASVNPVLALCGVAGAVLAYALGAAARALGVAGGGDLAVGLPVLALVVTLLGPLLGLAPAKLVADRRHAVLGPRPIFVVLVAGLVTTILLLTLLPR</sequence>
<keyword evidence="1" id="KW-0175">Coiled coil</keyword>
<proteinExistence type="predicted"/>
<gene>
    <name evidence="3" type="ORF">GA0074704_3252</name>
</gene>
<evidence type="ECO:0000256" key="2">
    <source>
        <dbReference type="SAM" id="Phobius"/>
    </source>
</evidence>
<evidence type="ECO:0000313" key="4">
    <source>
        <dbReference type="Proteomes" id="UP000198210"/>
    </source>
</evidence>
<keyword evidence="2" id="KW-0812">Transmembrane</keyword>
<feature type="transmembrane region" description="Helical" evidence="2">
    <location>
        <begin position="129"/>
        <end position="149"/>
    </location>
</feature>
<keyword evidence="2" id="KW-0472">Membrane</keyword>
<dbReference type="Proteomes" id="UP000198210">
    <property type="component" value="Chromosome I"/>
</dbReference>
<reference evidence="3 4" key="1">
    <citation type="submission" date="2016-06" db="EMBL/GenBank/DDBJ databases">
        <authorList>
            <person name="Kjaerup R.B."/>
            <person name="Dalgaard T.S."/>
            <person name="Juul-Madsen H.R."/>
        </authorList>
    </citation>
    <scope>NUCLEOTIDE SEQUENCE [LARGE SCALE GENOMIC DNA]</scope>
    <source>
        <strain evidence="3 4">DSM 45097</strain>
    </source>
</reference>
<evidence type="ECO:0000313" key="3">
    <source>
        <dbReference type="EMBL" id="SCG56284.1"/>
    </source>
</evidence>
<keyword evidence="2" id="KW-1133">Transmembrane helix</keyword>
<organism evidence="3 4">
    <name type="scientific">Micromonospora siamensis</name>
    <dbReference type="NCBI Taxonomy" id="299152"/>
    <lineage>
        <taxon>Bacteria</taxon>
        <taxon>Bacillati</taxon>
        <taxon>Actinomycetota</taxon>
        <taxon>Actinomycetes</taxon>
        <taxon>Micromonosporales</taxon>
        <taxon>Micromonosporaceae</taxon>
        <taxon>Micromonospora</taxon>
    </lineage>
</organism>
<keyword evidence="4" id="KW-1185">Reference proteome</keyword>
<evidence type="ECO:0000256" key="1">
    <source>
        <dbReference type="SAM" id="Coils"/>
    </source>
</evidence>